<keyword evidence="2" id="KW-1185">Reference proteome</keyword>
<dbReference type="Gene3D" id="2.60.40.10">
    <property type="entry name" value="Immunoglobulins"/>
    <property type="match status" value="1"/>
</dbReference>
<gene>
    <name evidence="1" type="ORF">QPL79_06415</name>
</gene>
<dbReference type="EMBL" id="JASNVW010000003">
    <property type="protein sequence ID" value="MDK6028993.1"/>
    <property type="molecule type" value="Genomic_DNA"/>
</dbReference>
<proteinExistence type="predicted"/>
<reference evidence="1 2" key="1">
    <citation type="submission" date="2023-05" db="EMBL/GenBank/DDBJ databases">
        <title>A new hyperthermophilic archaea 'Ignisphaera cupida' sp. nov. and description of the family 'Ignisphaeraceae' fam. nov.</title>
        <authorList>
            <person name="Podosokorskaya O.A."/>
            <person name="Elcheninov A.G."/>
            <person name="Klukina A."/>
            <person name="Merkel A.Y."/>
        </authorList>
    </citation>
    <scope>NUCLEOTIDE SEQUENCE [LARGE SCALE GENOMIC DNA]</scope>
    <source>
        <strain evidence="1 2">4213-co</strain>
    </source>
</reference>
<name>A0ABD4Z7T8_9CREN</name>
<accession>A0ABD4Z7T8</accession>
<sequence>MIVGTPVGDIGTPLRCSTIVKTRMFPIEKDLNNEVDLSVLGKIIAKSIRVELVNVTRSEMRLKIELTVENRLKAILLYIKGVVFSIETATIQLGYWEQKAVTGETDTLVFTATIDNSKTPKLWYNHIGNREKNRYSNQGVVQTEVMGRTIEIFKEIPLAITTKLETNIFKYRT</sequence>
<dbReference type="InterPro" id="IPR013783">
    <property type="entry name" value="Ig-like_fold"/>
</dbReference>
<evidence type="ECO:0000313" key="1">
    <source>
        <dbReference type="EMBL" id="MDK6028993.1"/>
    </source>
</evidence>
<dbReference type="AlphaFoldDB" id="A0ABD4Z7T8"/>
<dbReference type="RefSeq" id="WP_285273976.1">
    <property type="nucleotide sequence ID" value="NZ_JASNVW010000003.1"/>
</dbReference>
<dbReference type="Proteomes" id="UP001529235">
    <property type="component" value="Unassembled WGS sequence"/>
</dbReference>
<protein>
    <submittedName>
        <fullName evidence="1">Uncharacterized protein</fullName>
    </submittedName>
</protein>
<evidence type="ECO:0000313" key="2">
    <source>
        <dbReference type="Proteomes" id="UP001529235"/>
    </source>
</evidence>
<organism evidence="1 2">
    <name type="scientific">Ignisphaera cupida</name>
    <dbReference type="NCBI Taxonomy" id="3050454"/>
    <lineage>
        <taxon>Archaea</taxon>
        <taxon>Thermoproteota</taxon>
        <taxon>Thermoprotei</taxon>
        <taxon>Desulfurococcales</taxon>
        <taxon>Desulfurococcaceae</taxon>
        <taxon>Ignisphaera</taxon>
    </lineage>
</organism>
<comment type="caution">
    <text evidence="1">The sequence shown here is derived from an EMBL/GenBank/DDBJ whole genome shotgun (WGS) entry which is preliminary data.</text>
</comment>